<dbReference type="AlphaFoldDB" id="A0A5P9Q916"/>
<feature type="transmembrane region" description="Helical" evidence="9">
    <location>
        <begin position="93"/>
        <end position="109"/>
    </location>
</feature>
<evidence type="ECO:0000313" key="12">
    <source>
        <dbReference type="Proteomes" id="UP000326702"/>
    </source>
</evidence>
<keyword evidence="7" id="KW-0067">ATP-binding</keyword>
<protein>
    <recommendedName>
        <fullName evidence="2">histidine kinase</fullName>
        <ecNumber evidence="2">2.7.13.3</ecNumber>
    </recommendedName>
</protein>
<dbReference type="GO" id="GO:0046983">
    <property type="term" value="F:protein dimerization activity"/>
    <property type="evidence" value="ECO:0007669"/>
    <property type="project" value="InterPro"/>
</dbReference>
<evidence type="ECO:0000256" key="7">
    <source>
        <dbReference type="ARBA" id="ARBA00022840"/>
    </source>
</evidence>
<accession>A0A5P9Q916</accession>
<keyword evidence="9" id="KW-1133">Transmembrane helix</keyword>
<evidence type="ECO:0000256" key="4">
    <source>
        <dbReference type="ARBA" id="ARBA00022679"/>
    </source>
</evidence>
<evidence type="ECO:0000256" key="5">
    <source>
        <dbReference type="ARBA" id="ARBA00022741"/>
    </source>
</evidence>
<evidence type="ECO:0000313" key="11">
    <source>
        <dbReference type="EMBL" id="QFU97943.1"/>
    </source>
</evidence>
<dbReference type="Gene3D" id="3.30.565.10">
    <property type="entry name" value="Histidine kinase-like ATPase, C-terminal domain"/>
    <property type="match status" value="1"/>
</dbReference>
<dbReference type="InterPro" id="IPR050482">
    <property type="entry name" value="Sensor_HK_TwoCompSys"/>
</dbReference>
<keyword evidence="9" id="KW-0812">Transmembrane</keyword>
<dbReference type="EC" id="2.7.13.3" evidence="2"/>
<keyword evidence="9" id="KW-0472">Membrane</keyword>
<feature type="transmembrane region" description="Helical" evidence="9">
    <location>
        <begin position="47"/>
        <end position="66"/>
    </location>
</feature>
<dbReference type="EMBL" id="CP045529">
    <property type="protein sequence ID" value="QFU97943.1"/>
    <property type="molecule type" value="Genomic_DNA"/>
</dbReference>
<proteinExistence type="predicted"/>
<dbReference type="KEGG" id="lxl:KDY119_01449"/>
<dbReference type="Gene3D" id="1.20.5.1930">
    <property type="match status" value="1"/>
</dbReference>
<dbReference type="InterPro" id="IPR011712">
    <property type="entry name" value="Sig_transdc_His_kin_sub3_dim/P"/>
</dbReference>
<evidence type="ECO:0000259" key="10">
    <source>
        <dbReference type="Pfam" id="PF07730"/>
    </source>
</evidence>
<evidence type="ECO:0000256" key="8">
    <source>
        <dbReference type="ARBA" id="ARBA00023012"/>
    </source>
</evidence>
<evidence type="ECO:0000256" key="6">
    <source>
        <dbReference type="ARBA" id="ARBA00022777"/>
    </source>
</evidence>
<feature type="domain" description="Signal transduction histidine kinase subgroup 3 dimerisation and phosphoacceptor" evidence="10">
    <location>
        <begin position="202"/>
        <end position="267"/>
    </location>
</feature>
<name>A0A5P9Q916_9MICO</name>
<dbReference type="PANTHER" id="PTHR24421:SF10">
    <property type="entry name" value="NITRATE_NITRITE SENSOR PROTEIN NARQ"/>
    <property type="match status" value="1"/>
</dbReference>
<dbReference type="Pfam" id="PF07730">
    <property type="entry name" value="HisKA_3"/>
    <property type="match status" value="1"/>
</dbReference>
<sequence length="413" mass="42734">MPGLLALAVGELVVLTPLIPVVGTPVGYALSGLRGPAAWILGDRRGGFYALSALASIVAIAGVVVARRFPALATVLVILPFLTIPMTDSFQRAWLVACLAVAVVISYDAPRKALPAVAVTVVVSVVFATLNVYELVPSHPSATIAGYNWGDRFATLGTYLGVVVVAVGASSLLGFARRTRTRSDAATELMQRATEVESAAAERARLARDLHDVVAHHISLVVARADGAPFQYPGIDDDARTVLKAIGEDARGALGELRQVLAVLRRSEDADPATRAPQPTAADTLALVEQAREAGQQVTLAEGTSDVAASLPVPAGYALYRAAQEALTNARRHAPNQPVELALTRAGDVAGLTVTNPVSPGSAPTHGDGGGRGLIGMRERVEALGGALAVGASDGVFRVVATIPLDLQAVISR</sequence>
<feature type="transmembrane region" description="Helical" evidence="9">
    <location>
        <begin position="156"/>
        <end position="176"/>
    </location>
</feature>
<keyword evidence="5" id="KW-0547">Nucleotide-binding</keyword>
<keyword evidence="3" id="KW-0597">Phosphoprotein</keyword>
<comment type="catalytic activity">
    <reaction evidence="1">
        <text>ATP + protein L-histidine = ADP + protein N-phospho-L-histidine.</text>
        <dbReference type="EC" id="2.7.13.3"/>
    </reaction>
</comment>
<dbReference type="GO" id="GO:0016020">
    <property type="term" value="C:membrane"/>
    <property type="evidence" value="ECO:0007669"/>
    <property type="project" value="InterPro"/>
</dbReference>
<dbReference type="InterPro" id="IPR036890">
    <property type="entry name" value="HATPase_C_sf"/>
</dbReference>
<evidence type="ECO:0000256" key="9">
    <source>
        <dbReference type="SAM" id="Phobius"/>
    </source>
</evidence>
<dbReference type="CDD" id="cd16917">
    <property type="entry name" value="HATPase_UhpB-NarQ-NarX-like"/>
    <property type="match status" value="1"/>
</dbReference>
<keyword evidence="8" id="KW-0902">Two-component regulatory system</keyword>
<dbReference type="PANTHER" id="PTHR24421">
    <property type="entry name" value="NITRATE/NITRITE SENSOR PROTEIN NARX-RELATED"/>
    <property type="match status" value="1"/>
</dbReference>
<organism evidence="11 12">
    <name type="scientific">Luteimicrobium xylanilyticum</name>
    <dbReference type="NCBI Taxonomy" id="1133546"/>
    <lineage>
        <taxon>Bacteria</taxon>
        <taxon>Bacillati</taxon>
        <taxon>Actinomycetota</taxon>
        <taxon>Actinomycetes</taxon>
        <taxon>Micrococcales</taxon>
        <taxon>Luteimicrobium</taxon>
    </lineage>
</organism>
<reference evidence="11 12" key="1">
    <citation type="submission" date="2019-10" db="EMBL/GenBank/DDBJ databases">
        <title>Genome sequence of Luteimicrobium xylanilyticum HY-24.</title>
        <authorList>
            <person name="Kim D.Y."/>
            <person name="Park H.-Y."/>
        </authorList>
    </citation>
    <scope>NUCLEOTIDE SEQUENCE [LARGE SCALE GENOMIC DNA]</scope>
    <source>
        <strain evidence="11 12">HY-24</strain>
    </source>
</reference>
<dbReference type="Proteomes" id="UP000326702">
    <property type="component" value="Chromosome"/>
</dbReference>
<evidence type="ECO:0000256" key="3">
    <source>
        <dbReference type="ARBA" id="ARBA00022553"/>
    </source>
</evidence>
<evidence type="ECO:0000256" key="1">
    <source>
        <dbReference type="ARBA" id="ARBA00000085"/>
    </source>
</evidence>
<feature type="transmembrane region" description="Helical" evidence="9">
    <location>
        <begin position="116"/>
        <end position="136"/>
    </location>
</feature>
<keyword evidence="4 11" id="KW-0808">Transferase</keyword>
<evidence type="ECO:0000256" key="2">
    <source>
        <dbReference type="ARBA" id="ARBA00012438"/>
    </source>
</evidence>
<keyword evidence="6 11" id="KW-0418">Kinase</keyword>
<gene>
    <name evidence="11" type="ORF">KDY119_01449</name>
</gene>
<dbReference type="GO" id="GO:0005524">
    <property type="term" value="F:ATP binding"/>
    <property type="evidence" value="ECO:0007669"/>
    <property type="project" value="UniProtKB-KW"/>
</dbReference>
<keyword evidence="12" id="KW-1185">Reference proteome</keyword>
<dbReference type="GO" id="GO:0000155">
    <property type="term" value="F:phosphorelay sensor kinase activity"/>
    <property type="evidence" value="ECO:0007669"/>
    <property type="project" value="InterPro"/>
</dbReference>
<dbReference type="SUPFAM" id="SSF55874">
    <property type="entry name" value="ATPase domain of HSP90 chaperone/DNA topoisomerase II/histidine kinase"/>
    <property type="match status" value="1"/>
</dbReference>